<dbReference type="RefSeq" id="WP_106214325.1">
    <property type="nucleotide sequence ID" value="NZ_PVTL01000009.1"/>
</dbReference>
<evidence type="ECO:0000313" key="3">
    <source>
        <dbReference type="Proteomes" id="UP000237983"/>
    </source>
</evidence>
<evidence type="ECO:0000313" key="2">
    <source>
        <dbReference type="EMBL" id="PRY65870.1"/>
    </source>
</evidence>
<dbReference type="PANTHER" id="PTHR13847">
    <property type="entry name" value="SARCOSINE DEHYDROGENASE-RELATED"/>
    <property type="match status" value="1"/>
</dbReference>
<dbReference type="SUPFAM" id="SSF51905">
    <property type="entry name" value="FAD/NAD(P)-binding domain"/>
    <property type="match status" value="1"/>
</dbReference>
<dbReference type="OrthoDB" id="4775411at2"/>
<reference evidence="2 3" key="1">
    <citation type="submission" date="2018-03" db="EMBL/GenBank/DDBJ databases">
        <title>Genomic Encyclopedia of Type Strains, Phase III (KMG-III): the genomes of soil and plant-associated and newly described type strains.</title>
        <authorList>
            <person name="Whitman W."/>
        </authorList>
    </citation>
    <scope>NUCLEOTIDE SEQUENCE [LARGE SCALE GENOMIC DNA]</scope>
    <source>
        <strain evidence="2 3">CGMCC 1.12484</strain>
    </source>
</reference>
<dbReference type="AlphaFoldDB" id="A0A2T0V6R8"/>
<organism evidence="2 3">
    <name type="scientific">Glaciihabitans tibetensis</name>
    <dbReference type="NCBI Taxonomy" id="1266600"/>
    <lineage>
        <taxon>Bacteria</taxon>
        <taxon>Bacillati</taxon>
        <taxon>Actinomycetota</taxon>
        <taxon>Actinomycetes</taxon>
        <taxon>Micrococcales</taxon>
        <taxon>Microbacteriaceae</taxon>
        <taxon>Glaciihabitans</taxon>
    </lineage>
</organism>
<comment type="caution">
    <text evidence="2">The sequence shown here is derived from an EMBL/GenBank/DDBJ whole genome shotgun (WGS) entry which is preliminary data.</text>
</comment>
<feature type="domain" description="FAD dependent oxidoreductase" evidence="1">
    <location>
        <begin position="2"/>
        <end position="348"/>
    </location>
</feature>
<dbReference type="InterPro" id="IPR036188">
    <property type="entry name" value="FAD/NAD-bd_sf"/>
</dbReference>
<dbReference type="Pfam" id="PF01266">
    <property type="entry name" value="DAO"/>
    <property type="match status" value="1"/>
</dbReference>
<keyword evidence="3" id="KW-1185">Reference proteome</keyword>
<dbReference type="Gene3D" id="3.30.9.10">
    <property type="entry name" value="D-Amino Acid Oxidase, subunit A, domain 2"/>
    <property type="match status" value="1"/>
</dbReference>
<dbReference type="EMBL" id="PVTL01000009">
    <property type="protein sequence ID" value="PRY65870.1"/>
    <property type="molecule type" value="Genomic_DNA"/>
</dbReference>
<proteinExistence type="predicted"/>
<evidence type="ECO:0000259" key="1">
    <source>
        <dbReference type="Pfam" id="PF01266"/>
    </source>
</evidence>
<dbReference type="InterPro" id="IPR006076">
    <property type="entry name" value="FAD-dep_OxRdtase"/>
</dbReference>
<dbReference type="Proteomes" id="UP000237983">
    <property type="component" value="Unassembled WGS sequence"/>
</dbReference>
<dbReference type="Gene3D" id="3.50.50.60">
    <property type="entry name" value="FAD/NAD(P)-binding domain"/>
    <property type="match status" value="1"/>
</dbReference>
<name>A0A2T0V6R8_9MICO</name>
<accession>A0A2T0V6R8</accession>
<gene>
    <name evidence="2" type="ORF">B0I08_10918</name>
</gene>
<sequence>MKIAIIGAGVVGMSVAAELGQRGHSVVVLEANGLGSGTSSTSFAWINSNGKSPRPYFDLNYLALQKMTERGTGSDWFIPSGHVEWANTTGHKADLRARVARLQGYGYPAEWVTPDEARRVGPGLKLADDADTIAWFPTEGYVYPSLMLVELNRRALASNVTTHYSSNVVGIDSSASGATVSTAAGGQYDVDLVVSCVGRWTGELSALVGHRVPMVSTTEVGGAGVGYLATTAPIAVDYRPLLSASELNVRPAGGGRFLLQSTVLDADADSTAVVGLGHPVARELRDRFAAMFTNGEGAAIESFVVGQRAMPADGWPVVGQVDPSVPFYAVATHSGVTLSLALGTWVADEIEGARVALLDTFRPARLFDPAATFVAPVPRLPGEQ</sequence>
<protein>
    <submittedName>
        <fullName evidence="2">Glycine/D-amino acid oxidase-like deaminating enzyme</fullName>
    </submittedName>
</protein>
<dbReference type="GO" id="GO:0005737">
    <property type="term" value="C:cytoplasm"/>
    <property type="evidence" value="ECO:0007669"/>
    <property type="project" value="TreeGrafter"/>
</dbReference>